<dbReference type="Gene3D" id="2.60.40.10">
    <property type="entry name" value="Immunoglobulins"/>
    <property type="match status" value="1"/>
</dbReference>
<dbReference type="Pfam" id="PF18962">
    <property type="entry name" value="Por_Secre_tail"/>
    <property type="match status" value="1"/>
</dbReference>
<proteinExistence type="predicted"/>
<evidence type="ECO:0000313" key="2">
    <source>
        <dbReference type="EMBL" id="GLR15501.1"/>
    </source>
</evidence>
<keyword evidence="3" id="KW-1185">Reference proteome</keyword>
<dbReference type="NCBIfam" id="TIGR04183">
    <property type="entry name" value="Por_Secre_tail"/>
    <property type="match status" value="1"/>
</dbReference>
<organism evidence="2 3">
    <name type="scientific">Portibacter lacus</name>
    <dbReference type="NCBI Taxonomy" id="1099794"/>
    <lineage>
        <taxon>Bacteria</taxon>
        <taxon>Pseudomonadati</taxon>
        <taxon>Bacteroidota</taxon>
        <taxon>Saprospiria</taxon>
        <taxon>Saprospirales</taxon>
        <taxon>Haliscomenobacteraceae</taxon>
        <taxon>Portibacter</taxon>
    </lineage>
</organism>
<accession>A0AA37SMH6</accession>
<gene>
    <name evidence="2" type="ORF">GCM10007940_01160</name>
</gene>
<name>A0AA37SMH6_9BACT</name>
<feature type="domain" description="Secretion system C-terminal sorting" evidence="1">
    <location>
        <begin position="176"/>
        <end position="243"/>
    </location>
</feature>
<reference evidence="2" key="1">
    <citation type="journal article" date="2014" name="Int. J. Syst. Evol. Microbiol.">
        <title>Complete genome sequence of Corynebacterium casei LMG S-19264T (=DSM 44701T), isolated from a smear-ripened cheese.</title>
        <authorList>
            <consortium name="US DOE Joint Genome Institute (JGI-PGF)"/>
            <person name="Walter F."/>
            <person name="Albersmeier A."/>
            <person name="Kalinowski J."/>
            <person name="Ruckert C."/>
        </authorList>
    </citation>
    <scope>NUCLEOTIDE SEQUENCE</scope>
    <source>
        <strain evidence="2">NBRC 108769</strain>
    </source>
</reference>
<dbReference type="EMBL" id="BSOH01000001">
    <property type="protein sequence ID" value="GLR15501.1"/>
    <property type="molecule type" value="Genomic_DNA"/>
</dbReference>
<protein>
    <recommendedName>
        <fullName evidence="1">Secretion system C-terminal sorting domain-containing protein</fullName>
    </recommendedName>
</protein>
<reference evidence="2" key="2">
    <citation type="submission" date="2023-01" db="EMBL/GenBank/DDBJ databases">
        <title>Draft genome sequence of Portibacter lacus strain NBRC 108769.</title>
        <authorList>
            <person name="Sun Q."/>
            <person name="Mori K."/>
        </authorList>
    </citation>
    <scope>NUCLEOTIDE SEQUENCE</scope>
    <source>
        <strain evidence="2">NBRC 108769</strain>
    </source>
</reference>
<comment type="caution">
    <text evidence="2">The sequence shown here is derived from an EMBL/GenBank/DDBJ whole genome shotgun (WGS) entry which is preliminary data.</text>
</comment>
<dbReference type="InterPro" id="IPR013783">
    <property type="entry name" value="Ig-like_fold"/>
</dbReference>
<sequence length="251" mass="28757">MQFHDLKPILVAFVILISISFTSAQSNFLSTGGFLFANDSNLSDPNGKAAVDENELELFAASRMLSTSSSTMIPVELNHFEVEVISKQEVMVRWMTSLEIENDFFEIEKSEDGVNWYAIGEMNGKGTNFEHATYMFIDKHPKLGRSFYRIKQVNFDQDYAFSNAAYVNIHTDDFQIFPNPTRDKIFLFVGHYSKDLKFEIRDIIGNIHFKGDLTSIETEINVSNLIQGTYLLQIVSEDGHYRKPMVFVKTK</sequence>
<evidence type="ECO:0000259" key="1">
    <source>
        <dbReference type="Pfam" id="PF18962"/>
    </source>
</evidence>
<dbReference type="Proteomes" id="UP001156666">
    <property type="component" value="Unassembled WGS sequence"/>
</dbReference>
<dbReference type="InterPro" id="IPR026444">
    <property type="entry name" value="Secre_tail"/>
</dbReference>
<evidence type="ECO:0000313" key="3">
    <source>
        <dbReference type="Proteomes" id="UP001156666"/>
    </source>
</evidence>
<dbReference type="AlphaFoldDB" id="A0AA37SMH6"/>